<dbReference type="EMBL" id="CP144691">
    <property type="protein sequence ID" value="WVY95311.1"/>
    <property type="molecule type" value="Genomic_DNA"/>
</dbReference>
<organism evidence="2 3">
    <name type="scientific">Vigna mungo</name>
    <name type="common">Black gram</name>
    <name type="synonym">Phaseolus mungo</name>
    <dbReference type="NCBI Taxonomy" id="3915"/>
    <lineage>
        <taxon>Eukaryota</taxon>
        <taxon>Viridiplantae</taxon>
        <taxon>Streptophyta</taxon>
        <taxon>Embryophyta</taxon>
        <taxon>Tracheophyta</taxon>
        <taxon>Spermatophyta</taxon>
        <taxon>Magnoliopsida</taxon>
        <taxon>eudicotyledons</taxon>
        <taxon>Gunneridae</taxon>
        <taxon>Pentapetalae</taxon>
        <taxon>rosids</taxon>
        <taxon>fabids</taxon>
        <taxon>Fabales</taxon>
        <taxon>Fabaceae</taxon>
        <taxon>Papilionoideae</taxon>
        <taxon>50 kb inversion clade</taxon>
        <taxon>NPAAA clade</taxon>
        <taxon>indigoferoid/millettioid clade</taxon>
        <taxon>Phaseoleae</taxon>
        <taxon>Vigna</taxon>
    </lineage>
</organism>
<dbReference type="AlphaFoldDB" id="A0AAQ3MQK5"/>
<gene>
    <name evidence="2" type="ORF">V8G54_034399</name>
</gene>
<evidence type="ECO:0000313" key="3">
    <source>
        <dbReference type="Proteomes" id="UP001374535"/>
    </source>
</evidence>
<keyword evidence="3" id="KW-1185">Reference proteome</keyword>
<name>A0AAQ3MQK5_VIGMU</name>
<protein>
    <submittedName>
        <fullName evidence="2">Uncharacterized protein</fullName>
    </submittedName>
</protein>
<evidence type="ECO:0000256" key="1">
    <source>
        <dbReference type="SAM" id="MobiDB-lite"/>
    </source>
</evidence>
<reference evidence="2 3" key="1">
    <citation type="journal article" date="2023" name="Life. Sci Alliance">
        <title>Evolutionary insights into 3D genome organization and epigenetic landscape of Vigna mungo.</title>
        <authorList>
            <person name="Junaid A."/>
            <person name="Singh B."/>
            <person name="Bhatia S."/>
        </authorList>
    </citation>
    <scope>NUCLEOTIDE SEQUENCE [LARGE SCALE GENOMIC DNA]</scope>
    <source>
        <strain evidence="2">Urdbean</strain>
    </source>
</reference>
<evidence type="ECO:0000313" key="2">
    <source>
        <dbReference type="EMBL" id="WVY95311.1"/>
    </source>
</evidence>
<sequence>MSSPKAVVAQQPPPSSSRRHKFAVDELPRIAIQPSSSSRNQTCSETLELPCRRLPCSHHAQLQVTINLDRFPRAREPSLCCRRNDHHSASTMRHHLHWITAFVQPWKHPHHLREAPLLHHRAAIIIRQGRHHQKPNPHHGCRDSTIFAFSPRHLVAP</sequence>
<accession>A0AAQ3MQK5</accession>
<dbReference type="Proteomes" id="UP001374535">
    <property type="component" value="Chromosome 10"/>
</dbReference>
<feature type="region of interest" description="Disordered" evidence="1">
    <location>
        <begin position="1"/>
        <end position="21"/>
    </location>
</feature>
<proteinExistence type="predicted"/>